<keyword evidence="2 4" id="KW-0732">Signal</keyword>
<evidence type="ECO:0000256" key="4">
    <source>
        <dbReference type="HAMAP-Rule" id="MF_01914"/>
    </source>
</evidence>
<organism evidence="7 8">
    <name type="scientific">Sulfuricella denitrificans (strain DSM 22764 / NBRC 105220 / skB26)</name>
    <dbReference type="NCBI Taxonomy" id="1163617"/>
    <lineage>
        <taxon>Bacteria</taxon>
        <taxon>Pseudomonadati</taxon>
        <taxon>Pseudomonadota</taxon>
        <taxon>Betaproteobacteria</taxon>
        <taxon>Nitrosomonadales</taxon>
        <taxon>Sulfuricellaceae</taxon>
        <taxon>Sulfuricella</taxon>
    </lineage>
</organism>
<reference evidence="7 8" key="1">
    <citation type="journal article" date="2012" name="Appl. Environ. Microbiol.">
        <title>Draft genome sequence of a psychrotolerant sulfur-oxidizing bacterium, Sulfuricella denitrificans skB26, and proteomic insights into cold adaptation.</title>
        <authorList>
            <person name="Watanabe T."/>
            <person name="Kojima H."/>
            <person name="Fukui M."/>
        </authorList>
    </citation>
    <scope>NUCLEOTIDE SEQUENCE [LARGE SCALE GENOMIC DNA]</scope>
    <source>
        <strain evidence="8">skB26</strain>
    </source>
</reference>
<accession>S6AEZ8</accession>
<dbReference type="InterPro" id="IPR014340">
    <property type="entry name" value="LptA"/>
</dbReference>
<keyword evidence="1 4" id="KW-0813">Transport</keyword>
<sequence length="200" mass="22393" precursor="true">MKTPTVKFSLLICLWTTLLLVAAPWAHAEKADRDKPINLEADTATVDDAKKISIYEGNVILTQGTLQIRANKLVVKEDAEGFQLGTAYGNLASFRQKREGYDEYIEGYALRIEYDQRKDLVQLFSQARMKRGLDEAQGNYISYDGKTEFFQVIGGKETATANNPRGRVRTVIQPKQKIATPDAKPTVLKPAESIANPRNE</sequence>
<evidence type="ECO:0000313" key="7">
    <source>
        <dbReference type="EMBL" id="BAN34406.1"/>
    </source>
</evidence>
<dbReference type="Gene3D" id="2.60.450.10">
    <property type="entry name" value="Lipopolysaccharide (LPS) transport protein A like domain"/>
    <property type="match status" value="1"/>
</dbReference>
<keyword evidence="8" id="KW-1185">Reference proteome</keyword>
<comment type="function">
    <text evidence="4">Involved in the assembly of lipopolysaccharide (LPS). Required for the translocation of LPS from the inner membrane to the outer membrane.</text>
</comment>
<dbReference type="STRING" id="1163617.SCD_n00559"/>
<evidence type="ECO:0000256" key="5">
    <source>
        <dbReference type="SAM" id="MobiDB-lite"/>
    </source>
</evidence>
<dbReference type="Proteomes" id="UP000015559">
    <property type="component" value="Chromosome"/>
</dbReference>
<dbReference type="OrthoDB" id="5294855at2"/>
<dbReference type="Pfam" id="PF03968">
    <property type="entry name" value="LptD_N"/>
    <property type="match status" value="1"/>
</dbReference>
<feature type="region of interest" description="Disordered" evidence="5">
    <location>
        <begin position="179"/>
        <end position="200"/>
    </location>
</feature>
<comment type="similarity">
    <text evidence="4">Belongs to the LptA family.</text>
</comment>
<comment type="subunit">
    <text evidence="4">Component of the lipopolysaccharide transport and assembly complex.</text>
</comment>
<comment type="subcellular location">
    <subcellularLocation>
        <location evidence="4">Periplasm</location>
    </subcellularLocation>
</comment>
<feature type="signal peptide" evidence="4">
    <location>
        <begin position="1"/>
        <end position="28"/>
    </location>
</feature>
<evidence type="ECO:0000256" key="1">
    <source>
        <dbReference type="ARBA" id="ARBA00022448"/>
    </source>
</evidence>
<evidence type="ECO:0000259" key="6">
    <source>
        <dbReference type="Pfam" id="PF03968"/>
    </source>
</evidence>
<dbReference type="GO" id="GO:0009279">
    <property type="term" value="C:cell outer membrane"/>
    <property type="evidence" value="ECO:0007669"/>
    <property type="project" value="TreeGrafter"/>
</dbReference>
<dbReference type="GO" id="GO:0001530">
    <property type="term" value="F:lipopolysaccharide binding"/>
    <property type="evidence" value="ECO:0007669"/>
    <property type="project" value="InterPro"/>
</dbReference>
<dbReference type="AlphaFoldDB" id="S6AEZ8"/>
<proteinExistence type="inferred from homology"/>
<evidence type="ECO:0000313" key="8">
    <source>
        <dbReference type="Proteomes" id="UP000015559"/>
    </source>
</evidence>
<dbReference type="HAMAP" id="MF_01914">
    <property type="entry name" value="LPS_assembly_LptA"/>
    <property type="match status" value="1"/>
</dbReference>
<dbReference type="PANTHER" id="PTHR36504:SF1">
    <property type="entry name" value="LIPOPOLYSACCHARIDE EXPORT SYSTEM PROTEIN LPTA"/>
    <property type="match status" value="1"/>
</dbReference>
<name>S6AEZ8_SULDS</name>
<feature type="domain" description="Organic solvent tolerance-like N-terminal" evidence="6">
    <location>
        <begin position="39"/>
        <end position="148"/>
    </location>
</feature>
<feature type="chain" id="PRO_5009020694" description="Lipopolysaccharide export system protein LptA" evidence="4">
    <location>
        <begin position="29"/>
        <end position="200"/>
    </location>
</feature>
<dbReference type="KEGG" id="sdr:SCD_n00559"/>
<keyword evidence="3 4" id="KW-0574">Periplasm</keyword>
<dbReference type="RefSeq" id="WP_009206646.1">
    <property type="nucleotide sequence ID" value="NC_022357.1"/>
</dbReference>
<dbReference type="InterPro" id="IPR052037">
    <property type="entry name" value="LPS_export_LptA"/>
</dbReference>
<dbReference type="GO" id="GO:0030288">
    <property type="term" value="C:outer membrane-bounded periplasmic space"/>
    <property type="evidence" value="ECO:0007669"/>
    <property type="project" value="TreeGrafter"/>
</dbReference>
<dbReference type="eggNOG" id="COG1934">
    <property type="taxonomic scope" value="Bacteria"/>
</dbReference>
<dbReference type="GO" id="GO:0017089">
    <property type="term" value="F:glycolipid transfer activity"/>
    <property type="evidence" value="ECO:0007669"/>
    <property type="project" value="TreeGrafter"/>
</dbReference>
<dbReference type="EMBL" id="AP013066">
    <property type="protein sequence ID" value="BAN34406.1"/>
    <property type="molecule type" value="Genomic_DNA"/>
</dbReference>
<dbReference type="GO" id="GO:0015920">
    <property type="term" value="P:lipopolysaccharide transport"/>
    <property type="evidence" value="ECO:0007669"/>
    <property type="project" value="UniProtKB-UniRule"/>
</dbReference>
<evidence type="ECO:0000256" key="3">
    <source>
        <dbReference type="ARBA" id="ARBA00022764"/>
    </source>
</evidence>
<dbReference type="NCBIfam" id="TIGR03002">
    <property type="entry name" value="outer_YhbN_LptA"/>
    <property type="match status" value="1"/>
</dbReference>
<dbReference type="PANTHER" id="PTHR36504">
    <property type="entry name" value="LIPOPOLYSACCHARIDE EXPORT SYSTEM PROTEIN LPTA"/>
    <property type="match status" value="1"/>
</dbReference>
<dbReference type="InterPro" id="IPR005653">
    <property type="entry name" value="OstA-like_N"/>
</dbReference>
<evidence type="ECO:0000256" key="2">
    <source>
        <dbReference type="ARBA" id="ARBA00022729"/>
    </source>
</evidence>
<gene>
    <name evidence="4" type="primary">lptA</name>
    <name evidence="7" type="ORF">SCD_n00559</name>
</gene>
<protein>
    <recommendedName>
        <fullName evidence="4">Lipopolysaccharide export system protein LptA</fullName>
    </recommendedName>
</protein>
<dbReference type="GO" id="GO:0043165">
    <property type="term" value="P:Gram-negative-bacterium-type cell outer membrane assembly"/>
    <property type="evidence" value="ECO:0007669"/>
    <property type="project" value="UniProtKB-UniRule"/>
</dbReference>
<dbReference type="HOGENOM" id="CLU_095993_1_0_4"/>